<dbReference type="GO" id="GO:0004038">
    <property type="term" value="F:allantoinase activity"/>
    <property type="evidence" value="ECO:0007669"/>
    <property type="project" value="TreeGrafter"/>
</dbReference>
<reference evidence="3" key="1">
    <citation type="journal article" date="2014" name="Int. J. Syst. Evol. Microbiol.">
        <title>Complete genome sequence of Corynebacterium casei LMG S-19264T (=DSM 44701T), isolated from a smear-ripened cheese.</title>
        <authorList>
            <consortium name="US DOE Joint Genome Institute (JGI-PGF)"/>
            <person name="Walter F."/>
            <person name="Albersmeier A."/>
            <person name="Kalinowski J."/>
            <person name="Ruckert C."/>
        </authorList>
    </citation>
    <scope>NUCLEOTIDE SEQUENCE</scope>
    <source>
        <strain evidence="3">NBRC 108769</strain>
    </source>
</reference>
<dbReference type="Gene3D" id="2.30.40.10">
    <property type="entry name" value="Urease, subunit C, domain 1"/>
    <property type="match status" value="2"/>
</dbReference>
<keyword evidence="4" id="KW-1185">Reference proteome</keyword>
<organism evidence="3 4">
    <name type="scientific">Portibacter lacus</name>
    <dbReference type="NCBI Taxonomy" id="1099794"/>
    <lineage>
        <taxon>Bacteria</taxon>
        <taxon>Pseudomonadati</taxon>
        <taxon>Bacteroidota</taxon>
        <taxon>Saprospiria</taxon>
        <taxon>Saprospirales</taxon>
        <taxon>Haliscomenobacteraceae</taxon>
        <taxon>Portibacter</taxon>
    </lineage>
</organism>
<dbReference type="SUPFAM" id="SSF51338">
    <property type="entry name" value="Composite domain of metallo-dependent hydrolases"/>
    <property type="match status" value="1"/>
</dbReference>
<dbReference type="InterPro" id="IPR011059">
    <property type="entry name" value="Metal-dep_hydrolase_composite"/>
</dbReference>
<comment type="caution">
    <text evidence="3">The sequence shown here is derived from an EMBL/GenBank/DDBJ whole genome shotgun (WGS) entry which is preliminary data.</text>
</comment>
<dbReference type="PANTHER" id="PTHR43668">
    <property type="entry name" value="ALLANTOINASE"/>
    <property type="match status" value="1"/>
</dbReference>
<dbReference type="Proteomes" id="UP001156666">
    <property type="component" value="Unassembled WGS sequence"/>
</dbReference>
<accession>A0AA37SME8</accession>
<evidence type="ECO:0000313" key="3">
    <source>
        <dbReference type="EMBL" id="GLR16615.1"/>
    </source>
</evidence>
<dbReference type="InterPro" id="IPR004722">
    <property type="entry name" value="DHOase"/>
</dbReference>
<dbReference type="GO" id="GO:0004151">
    <property type="term" value="F:dihydroorotase activity"/>
    <property type="evidence" value="ECO:0007669"/>
    <property type="project" value="InterPro"/>
</dbReference>
<dbReference type="AlphaFoldDB" id="A0AA37SME8"/>
<dbReference type="InterPro" id="IPR024403">
    <property type="entry name" value="DHOase_cat"/>
</dbReference>
<keyword evidence="1" id="KW-0665">Pyrimidine biosynthesis</keyword>
<dbReference type="Pfam" id="PF12890">
    <property type="entry name" value="DHOase"/>
    <property type="match status" value="1"/>
</dbReference>
<name>A0AA37SME8_9BACT</name>
<gene>
    <name evidence="3" type="primary">pyrC2</name>
    <name evidence="3" type="ORF">GCM10007940_12300</name>
</gene>
<proteinExistence type="predicted"/>
<dbReference type="GO" id="GO:0046872">
    <property type="term" value="F:metal ion binding"/>
    <property type="evidence" value="ECO:0007669"/>
    <property type="project" value="InterPro"/>
</dbReference>
<dbReference type="GO" id="GO:0005737">
    <property type="term" value="C:cytoplasm"/>
    <property type="evidence" value="ECO:0007669"/>
    <property type="project" value="TreeGrafter"/>
</dbReference>
<dbReference type="InterPro" id="IPR032466">
    <property type="entry name" value="Metal_Hydrolase"/>
</dbReference>
<evidence type="ECO:0000259" key="2">
    <source>
        <dbReference type="Pfam" id="PF12890"/>
    </source>
</evidence>
<dbReference type="NCBIfam" id="TIGR00857">
    <property type="entry name" value="pyrC_multi"/>
    <property type="match status" value="1"/>
</dbReference>
<dbReference type="InterPro" id="IPR050138">
    <property type="entry name" value="DHOase/Allantoinase_Hydrolase"/>
</dbReference>
<feature type="domain" description="Dihydroorotase catalytic" evidence="2">
    <location>
        <begin position="56"/>
        <end position="235"/>
    </location>
</feature>
<dbReference type="RefSeq" id="WP_235291193.1">
    <property type="nucleotide sequence ID" value="NZ_BSOH01000007.1"/>
</dbReference>
<sequence>MKLILKQAKIIDPSWNKEKKRFDIAIKNGKIEKIASNIDLPSYKIISSENLHVSIGFFDIGTQIGEPGLEHREDFASITEAASAGGYTGIAPFPNNEPATQSKSEVKYIINNTSSGPISFYPIGAVSKSCKGEDITEFIDMKKHGAVAFSDGKKSVHDAGLMLRSLQYAKASDSLIINHPDEHDLSGAGQIHEGIISVSLGLEGIPEMAESLGLQRDIQLAQYAQSRYCAYNVSSAHSVKILKKTKWATSTVSYLNLLFTDTDLEDFNSNLKVIPPLRSRKDKNALIKALKTDVINCITSGHRPLEEELKKKSFAFADFGAIGIETTFAALLTELEESLGLEKIIEKLTHGPRNVLGVEIPQIKEGERANICIFDPKTTWIYDKVKSKSKNSPFIGSSFKGKVLGIINNGKYISQ</sequence>
<dbReference type="GO" id="GO:0006221">
    <property type="term" value="P:pyrimidine nucleotide biosynthetic process"/>
    <property type="evidence" value="ECO:0007669"/>
    <property type="project" value="UniProtKB-KW"/>
</dbReference>
<dbReference type="PANTHER" id="PTHR43668:SF2">
    <property type="entry name" value="ALLANTOINASE"/>
    <property type="match status" value="1"/>
</dbReference>
<dbReference type="CDD" id="cd01317">
    <property type="entry name" value="DHOase_IIa"/>
    <property type="match status" value="1"/>
</dbReference>
<dbReference type="Gene3D" id="3.20.20.140">
    <property type="entry name" value="Metal-dependent hydrolases"/>
    <property type="match status" value="1"/>
</dbReference>
<dbReference type="EMBL" id="BSOH01000007">
    <property type="protein sequence ID" value="GLR16615.1"/>
    <property type="molecule type" value="Genomic_DNA"/>
</dbReference>
<reference evidence="3" key="2">
    <citation type="submission" date="2023-01" db="EMBL/GenBank/DDBJ databases">
        <title>Draft genome sequence of Portibacter lacus strain NBRC 108769.</title>
        <authorList>
            <person name="Sun Q."/>
            <person name="Mori K."/>
        </authorList>
    </citation>
    <scope>NUCLEOTIDE SEQUENCE</scope>
    <source>
        <strain evidence="3">NBRC 108769</strain>
    </source>
</reference>
<dbReference type="SUPFAM" id="SSF51556">
    <property type="entry name" value="Metallo-dependent hydrolases"/>
    <property type="match status" value="1"/>
</dbReference>
<evidence type="ECO:0000313" key="4">
    <source>
        <dbReference type="Proteomes" id="UP001156666"/>
    </source>
</evidence>
<protein>
    <submittedName>
        <fullName evidence="3">Dihydroorotase</fullName>
    </submittedName>
</protein>
<dbReference type="GO" id="GO:0006145">
    <property type="term" value="P:purine nucleobase catabolic process"/>
    <property type="evidence" value="ECO:0007669"/>
    <property type="project" value="TreeGrafter"/>
</dbReference>
<evidence type="ECO:0000256" key="1">
    <source>
        <dbReference type="ARBA" id="ARBA00022975"/>
    </source>
</evidence>